<gene>
    <name evidence="2" type="primary">AVEN_236654_1</name>
    <name evidence="2" type="ORF">TNCT_420921</name>
</gene>
<evidence type="ECO:0008006" key="4">
    <source>
        <dbReference type="Google" id="ProtNLM"/>
    </source>
</evidence>
<evidence type="ECO:0000313" key="2">
    <source>
        <dbReference type="EMBL" id="GFQ79949.1"/>
    </source>
</evidence>
<dbReference type="OrthoDB" id="6437661at2759"/>
<evidence type="ECO:0000313" key="3">
    <source>
        <dbReference type="Proteomes" id="UP000887116"/>
    </source>
</evidence>
<organism evidence="2 3">
    <name type="scientific">Trichonephila clavata</name>
    <name type="common">Joro spider</name>
    <name type="synonym">Nephila clavata</name>
    <dbReference type="NCBI Taxonomy" id="2740835"/>
    <lineage>
        <taxon>Eukaryota</taxon>
        <taxon>Metazoa</taxon>
        <taxon>Ecdysozoa</taxon>
        <taxon>Arthropoda</taxon>
        <taxon>Chelicerata</taxon>
        <taxon>Arachnida</taxon>
        <taxon>Araneae</taxon>
        <taxon>Araneomorphae</taxon>
        <taxon>Entelegynae</taxon>
        <taxon>Araneoidea</taxon>
        <taxon>Nephilidae</taxon>
        <taxon>Trichonephila</taxon>
    </lineage>
</organism>
<reference evidence="2" key="1">
    <citation type="submission" date="2020-07" db="EMBL/GenBank/DDBJ databases">
        <title>Multicomponent nature underlies the extraordinary mechanical properties of spider dragline silk.</title>
        <authorList>
            <person name="Kono N."/>
            <person name="Nakamura H."/>
            <person name="Mori M."/>
            <person name="Yoshida Y."/>
            <person name="Ohtoshi R."/>
            <person name="Malay A.D."/>
            <person name="Moran D.A.P."/>
            <person name="Tomita M."/>
            <person name="Numata K."/>
            <person name="Arakawa K."/>
        </authorList>
    </citation>
    <scope>NUCLEOTIDE SEQUENCE</scope>
</reference>
<dbReference type="AlphaFoldDB" id="A0A8X6FIQ3"/>
<keyword evidence="1" id="KW-1133">Transmembrane helix</keyword>
<feature type="transmembrane region" description="Helical" evidence="1">
    <location>
        <begin position="349"/>
        <end position="367"/>
    </location>
</feature>
<dbReference type="Proteomes" id="UP000887116">
    <property type="component" value="Unassembled WGS sequence"/>
</dbReference>
<name>A0A8X6FIQ3_TRICU</name>
<keyword evidence="3" id="KW-1185">Reference proteome</keyword>
<feature type="transmembrane region" description="Helical" evidence="1">
    <location>
        <begin position="138"/>
        <end position="156"/>
    </location>
</feature>
<evidence type="ECO:0000256" key="1">
    <source>
        <dbReference type="SAM" id="Phobius"/>
    </source>
</evidence>
<proteinExistence type="predicted"/>
<feature type="transmembrane region" description="Helical" evidence="1">
    <location>
        <begin position="280"/>
        <end position="301"/>
    </location>
</feature>
<sequence>MKKDIVYVQDDVRMVVPQLKSGIMVKLKMKNILKPILFLFMLCGIDTRAPSKKWVRVLSFTYNIAFLALFLGESYCFIMNSRYWAPLATLSVYVVHLTMWWFIQLRMKDILALANALNSLITEIDFSTYKKLLKTSNVIRFSVIFLACLDAVLRSIQEVIFKDKYKLCPFKYWYPNMGNNVLIPIILSRLAYTYIISAITYSFTAYYILYLFILSVCLQERRRSRIQLWELYRNVLNIFKRIEDTLSFLVILLFLHIFNAFFRGLLFLLYAVRALGVPPPYIHCYDLVTNIALTFIVLLFAEHVQQKADNLRVSLFASTAELNEQIKVLEDRKRLKLTGWGIFNLRKSLLLSIVAWFFTYTAILITLQ</sequence>
<feature type="transmembrane region" description="Helical" evidence="1">
    <location>
        <begin position="246"/>
        <end position="268"/>
    </location>
</feature>
<dbReference type="EMBL" id="BMAO01002327">
    <property type="protein sequence ID" value="GFQ79949.1"/>
    <property type="molecule type" value="Genomic_DNA"/>
</dbReference>
<keyword evidence="1" id="KW-0812">Transmembrane</keyword>
<comment type="caution">
    <text evidence="2">The sequence shown here is derived from an EMBL/GenBank/DDBJ whole genome shotgun (WGS) entry which is preliminary data.</text>
</comment>
<feature type="transmembrane region" description="Helical" evidence="1">
    <location>
        <begin position="83"/>
        <end position="103"/>
    </location>
</feature>
<protein>
    <recommendedName>
        <fullName evidence="4">Gustatory receptor</fullName>
    </recommendedName>
</protein>
<feature type="transmembrane region" description="Helical" evidence="1">
    <location>
        <begin position="54"/>
        <end position="71"/>
    </location>
</feature>
<accession>A0A8X6FIQ3</accession>
<keyword evidence="1" id="KW-0472">Membrane</keyword>
<feature type="transmembrane region" description="Helical" evidence="1">
    <location>
        <begin position="201"/>
        <end position="218"/>
    </location>
</feature>